<dbReference type="Proteomes" id="UP000054783">
    <property type="component" value="Unassembled WGS sequence"/>
</dbReference>
<keyword evidence="2" id="KW-1185">Reference proteome</keyword>
<proteinExistence type="predicted"/>
<sequence length="74" mass="8227">MLLIPEVLLDYGLNFRKSFSLLFNSFQVKNCDEAIASAILNFNPILTLLVLLFATCNAASAAAPPFFHFHCNAY</sequence>
<gene>
    <name evidence="1" type="ORF">T12_3755</name>
</gene>
<evidence type="ECO:0000313" key="1">
    <source>
        <dbReference type="EMBL" id="KRY17274.1"/>
    </source>
</evidence>
<reference evidence="1 2" key="1">
    <citation type="submission" date="2015-01" db="EMBL/GenBank/DDBJ databases">
        <title>Evolution of Trichinella species and genotypes.</title>
        <authorList>
            <person name="Korhonen P.K."/>
            <person name="Edoardo P."/>
            <person name="Giuseppe L.R."/>
            <person name="Gasser R.B."/>
        </authorList>
    </citation>
    <scope>NUCLEOTIDE SEQUENCE [LARGE SCALE GENOMIC DNA]</scope>
    <source>
        <strain evidence="1">ISS2496</strain>
    </source>
</reference>
<organism evidence="1 2">
    <name type="scientific">Trichinella patagoniensis</name>
    <dbReference type="NCBI Taxonomy" id="990121"/>
    <lineage>
        <taxon>Eukaryota</taxon>
        <taxon>Metazoa</taxon>
        <taxon>Ecdysozoa</taxon>
        <taxon>Nematoda</taxon>
        <taxon>Enoplea</taxon>
        <taxon>Dorylaimia</taxon>
        <taxon>Trichinellida</taxon>
        <taxon>Trichinellidae</taxon>
        <taxon>Trichinella</taxon>
    </lineage>
</organism>
<evidence type="ECO:0000313" key="2">
    <source>
        <dbReference type="Proteomes" id="UP000054783"/>
    </source>
</evidence>
<name>A0A0V0ZYS2_9BILA</name>
<comment type="caution">
    <text evidence="1">The sequence shown here is derived from an EMBL/GenBank/DDBJ whole genome shotgun (WGS) entry which is preliminary data.</text>
</comment>
<dbReference type="EMBL" id="JYDQ01000064">
    <property type="protein sequence ID" value="KRY17274.1"/>
    <property type="molecule type" value="Genomic_DNA"/>
</dbReference>
<protein>
    <submittedName>
        <fullName evidence="1">Uncharacterized protein</fullName>
    </submittedName>
</protein>
<accession>A0A0V0ZYS2</accession>
<dbReference type="AlphaFoldDB" id="A0A0V0ZYS2"/>